<dbReference type="EMBL" id="JPDN02000022">
    <property type="protein sequence ID" value="PON24658.1"/>
    <property type="molecule type" value="Genomic_DNA"/>
</dbReference>
<keyword evidence="3 7" id="KW-0479">Metal-binding</keyword>
<proteinExistence type="inferred from homology"/>
<dbReference type="InterPro" id="IPR001567">
    <property type="entry name" value="Pept_M3A_M3B_dom"/>
</dbReference>
<dbReference type="Gene3D" id="1.10.1370.10">
    <property type="entry name" value="Neurolysin, domain 3"/>
    <property type="match status" value="1"/>
</dbReference>
<dbReference type="PANTHER" id="PTHR11804">
    <property type="entry name" value="PROTEASE M3 THIMET OLIGOPEPTIDASE-RELATED"/>
    <property type="match status" value="1"/>
</dbReference>
<comment type="caution">
    <text evidence="9">The sequence shown here is derived from an EMBL/GenBank/DDBJ whole genome shotgun (WGS) entry which is preliminary data.</text>
</comment>
<evidence type="ECO:0000256" key="5">
    <source>
        <dbReference type="ARBA" id="ARBA00022833"/>
    </source>
</evidence>
<dbReference type="GO" id="GO:0046872">
    <property type="term" value="F:metal ion binding"/>
    <property type="evidence" value="ECO:0007669"/>
    <property type="project" value="UniProtKB-UniRule"/>
</dbReference>
<dbReference type="AlphaFoldDB" id="A0A2P4ZK65"/>
<dbReference type="GO" id="GO:0004222">
    <property type="term" value="F:metalloendopeptidase activity"/>
    <property type="evidence" value="ECO:0007669"/>
    <property type="project" value="InterPro"/>
</dbReference>
<dbReference type="InterPro" id="IPR024077">
    <property type="entry name" value="Neurolysin/TOP_dom2"/>
</dbReference>
<keyword evidence="2 7" id="KW-0645">Protease</keyword>
<dbReference type="RefSeq" id="XP_018664967.2">
    <property type="nucleotide sequence ID" value="XM_018801652.2"/>
</dbReference>
<evidence type="ECO:0000313" key="9">
    <source>
        <dbReference type="EMBL" id="PON24658.1"/>
    </source>
</evidence>
<feature type="domain" description="Peptidase M3A/M3B catalytic" evidence="8">
    <location>
        <begin position="2"/>
        <end position="230"/>
    </location>
</feature>
<sequence length="244" mass="28240">MLHELGHGIHDLVSKTQYSLFHGPEGVPVDFGEMPSQMLEYWCWTPSQIKSLSFHYSYMLALWKQQNEGKVQPELQMPDELIEALIKANRFIFGPLFQLDQLHRAYFDMAIHQLCSDDEAESVDLTVLWNKSRKEIGLIDGQEDYTQGHGYTTFIRLMMNDYTAGYYAYLYSKVYAADLFYSEFQNNILDTERVQRYRKCVLESGGSRDGFQNLVDFLGREPSVDAFYNSLLDLLFGGKVTPES</sequence>
<evidence type="ECO:0000256" key="2">
    <source>
        <dbReference type="ARBA" id="ARBA00022670"/>
    </source>
</evidence>
<dbReference type="Proteomes" id="UP000054821">
    <property type="component" value="Unassembled WGS sequence"/>
</dbReference>
<keyword evidence="4 7" id="KW-0378">Hydrolase</keyword>
<dbReference type="SUPFAM" id="SSF55486">
    <property type="entry name" value="Metalloproteases ('zincins'), catalytic domain"/>
    <property type="match status" value="1"/>
</dbReference>
<dbReference type="GO" id="GO:0006518">
    <property type="term" value="P:peptide metabolic process"/>
    <property type="evidence" value="ECO:0007669"/>
    <property type="project" value="TreeGrafter"/>
</dbReference>
<evidence type="ECO:0000259" key="8">
    <source>
        <dbReference type="Pfam" id="PF01432"/>
    </source>
</evidence>
<dbReference type="PANTHER" id="PTHR11804:SF84">
    <property type="entry name" value="SACCHAROLYSIN"/>
    <property type="match status" value="1"/>
</dbReference>
<evidence type="ECO:0000256" key="4">
    <source>
        <dbReference type="ARBA" id="ARBA00022801"/>
    </source>
</evidence>
<evidence type="ECO:0000256" key="1">
    <source>
        <dbReference type="ARBA" id="ARBA00006040"/>
    </source>
</evidence>
<name>A0A2P4ZK65_9HYPO</name>
<accession>A0A2P4ZK65</accession>
<protein>
    <submittedName>
        <fullName evidence="9">Metallopeptidase MepB</fullName>
    </submittedName>
</protein>
<dbReference type="InterPro" id="IPR045090">
    <property type="entry name" value="Pept_M3A_M3B"/>
</dbReference>
<evidence type="ECO:0000256" key="7">
    <source>
        <dbReference type="RuleBase" id="RU003435"/>
    </source>
</evidence>
<dbReference type="Gene3D" id="3.40.390.10">
    <property type="entry name" value="Collagenase (Catalytic Domain)"/>
    <property type="match status" value="1"/>
</dbReference>
<comment type="cofactor">
    <cofactor evidence="7">
        <name>Zn(2+)</name>
        <dbReference type="ChEBI" id="CHEBI:29105"/>
    </cofactor>
    <text evidence="7">Binds 1 zinc ion.</text>
</comment>
<evidence type="ECO:0000256" key="6">
    <source>
        <dbReference type="ARBA" id="ARBA00023049"/>
    </source>
</evidence>
<comment type="similarity">
    <text evidence="1 7">Belongs to the peptidase M3 family.</text>
</comment>
<keyword evidence="5 7" id="KW-0862">Zinc</keyword>
<dbReference type="GO" id="GO:0005758">
    <property type="term" value="C:mitochondrial intermembrane space"/>
    <property type="evidence" value="ECO:0007669"/>
    <property type="project" value="TreeGrafter"/>
</dbReference>
<evidence type="ECO:0000256" key="3">
    <source>
        <dbReference type="ARBA" id="ARBA00022723"/>
    </source>
</evidence>
<gene>
    <name evidence="9" type="ORF">TGAM01_v206588</name>
</gene>
<dbReference type="InterPro" id="IPR024079">
    <property type="entry name" value="MetalloPept_cat_dom_sf"/>
</dbReference>
<reference evidence="9 10" key="1">
    <citation type="journal article" date="2016" name="Genome Announc.">
        <title>Draft Whole-Genome Sequence of Trichoderma gamsii T6085, a Promising Biocontrol Agent of Fusarium Head Blight on Wheat.</title>
        <authorList>
            <person name="Baroncelli R."/>
            <person name="Zapparata A."/>
            <person name="Piaggeschi G."/>
            <person name="Sarrocco S."/>
            <person name="Vannacci G."/>
        </authorList>
    </citation>
    <scope>NUCLEOTIDE SEQUENCE [LARGE SCALE GENOMIC DNA]</scope>
    <source>
        <strain evidence="9 10">T6085</strain>
    </source>
</reference>
<evidence type="ECO:0000313" key="10">
    <source>
        <dbReference type="Proteomes" id="UP000054821"/>
    </source>
</evidence>
<dbReference type="GO" id="GO:0006508">
    <property type="term" value="P:proteolysis"/>
    <property type="evidence" value="ECO:0007669"/>
    <property type="project" value="UniProtKB-KW"/>
</dbReference>
<keyword evidence="6 7" id="KW-0482">Metalloprotease</keyword>
<dbReference type="Pfam" id="PF01432">
    <property type="entry name" value="Peptidase_M3"/>
    <property type="match status" value="1"/>
</dbReference>
<keyword evidence="10" id="KW-1185">Reference proteome</keyword>
<organism evidence="9 10">
    <name type="scientific">Trichoderma gamsii</name>
    <dbReference type="NCBI Taxonomy" id="398673"/>
    <lineage>
        <taxon>Eukaryota</taxon>
        <taxon>Fungi</taxon>
        <taxon>Dikarya</taxon>
        <taxon>Ascomycota</taxon>
        <taxon>Pezizomycotina</taxon>
        <taxon>Sordariomycetes</taxon>
        <taxon>Hypocreomycetidae</taxon>
        <taxon>Hypocreales</taxon>
        <taxon>Hypocreaceae</taxon>
        <taxon>Trichoderma</taxon>
    </lineage>
</organism>
<dbReference type="GeneID" id="29981735"/>